<dbReference type="Proteomes" id="UP000594364">
    <property type="component" value="Chromosome 6"/>
</dbReference>
<gene>
    <name evidence="1" type="ORF">C2857_003019</name>
</gene>
<dbReference type="AlphaFoldDB" id="A0A7U3Q1X4"/>
<evidence type="ECO:0000313" key="1">
    <source>
        <dbReference type="EMBL" id="QPH18057.1"/>
    </source>
</evidence>
<dbReference type="EMBL" id="CP031390">
    <property type="protein sequence ID" value="QPH18057.1"/>
    <property type="molecule type" value="Genomic_DNA"/>
</dbReference>
<name>A0A7U3Q1X4_EPIFF</name>
<evidence type="ECO:0000313" key="2">
    <source>
        <dbReference type="Proteomes" id="UP000594364"/>
    </source>
</evidence>
<proteinExistence type="predicted"/>
<sequence length="124" mass="13808">MRMRVPAPKVHDVALEHPDNPIGVSYVLMEKLPGKSVRRSVATAEPRRKGMQQLADTSIGLHKCPFHKLGSLDSPGGLHIGTFARASEDQSSINSILDNEYSLLRELDRIVANKSSFVWFYALH</sequence>
<dbReference type="OrthoDB" id="5327538at2759"/>
<reference evidence="1 2" key="1">
    <citation type="journal article" date="2018" name="PLoS Genet.">
        <title>Repeat elements organise 3D genome structure and mediate transcription in the filamentous fungus Epichloe festucae.</title>
        <authorList>
            <person name="Winter D.J."/>
            <person name="Ganley A.R.D."/>
            <person name="Young C.A."/>
            <person name="Liachko I."/>
            <person name="Schardl C.L."/>
            <person name="Dupont P.Y."/>
            <person name="Berry D."/>
            <person name="Ram A."/>
            <person name="Scott B."/>
            <person name="Cox M.P."/>
        </authorList>
    </citation>
    <scope>NUCLEOTIDE SEQUENCE [LARGE SCALE GENOMIC DNA]</scope>
    <source>
        <strain evidence="1 2">Fl1</strain>
    </source>
</reference>
<protein>
    <submittedName>
        <fullName evidence="1">Uncharacterized protein</fullName>
    </submittedName>
</protein>
<organism evidence="1 2">
    <name type="scientific">Epichloe festucae (strain Fl1)</name>
    <dbReference type="NCBI Taxonomy" id="877507"/>
    <lineage>
        <taxon>Eukaryota</taxon>
        <taxon>Fungi</taxon>
        <taxon>Dikarya</taxon>
        <taxon>Ascomycota</taxon>
        <taxon>Pezizomycotina</taxon>
        <taxon>Sordariomycetes</taxon>
        <taxon>Hypocreomycetidae</taxon>
        <taxon>Hypocreales</taxon>
        <taxon>Clavicipitaceae</taxon>
        <taxon>Epichloe</taxon>
    </lineage>
</organism>
<keyword evidence="2" id="KW-1185">Reference proteome</keyword>
<accession>A0A7U3Q1X4</accession>